<feature type="transmembrane region" description="Helical" evidence="5">
    <location>
        <begin position="398"/>
        <end position="418"/>
    </location>
</feature>
<dbReference type="EC" id="7.1.1.-" evidence="5"/>
<protein>
    <recommendedName>
        <fullName evidence="5">NADH-quinone oxidoreductase subunit N</fullName>
        <ecNumber evidence="5">7.1.1.-</ecNumber>
    </recommendedName>
    <alternativeName>
        <fullName evidence="5">NADH dehydrogenase I subunit N</fullName>
    </alternativeName>
    <alternativeName>
        <fullName evidence="5">NDH-1 subunit N</fullName>
    </alternativeName>
</protein>
<evidence type="ECO:0000256" key="5">
    <source>
        <dbReference type="HAMAP-Rule" id="MF_00445"/>
    </source>
</evidence>
<feature type="transmembrane region" description="Helical" evidence="5">
    <location>
        <begin position="202"/>
        <end position="221"/>
    </location>
</feature>
<dbReference type="EMBL" id="BRXE01000078">
    <property type="protein sequence ID" value="GLB85282.1"/>
    <property type="molecule type" value="Genomic_DNA"/>
</dbReference>
<comment type="caution">
    <text evidence="8">The sequence shown here is derived from an EMBL/GenBank/DDBJ whole genome shotgun (WGS) entry which is preliminary data.</text>
</comment>
<dbReference type="InterPro" id="IPR010096">
    <property type="entry name" value="NADH-Q_OxRdtase_suN/2"/>
</dbReference>
<feature type="transmembrane region" description="Helical" evidence="5">
    <location>
        <begin position="319"/>
        <end position="342"/>
    </location>
</feature>
<evidence type="ECO:0000256" key="2">
    <source>
        <dbReference type="ARBA" id="ARBA00022692"/>
    </source>
</evidence>
<keyword evidence="4 5" id="KW-0472">Membrane</keyword>
<evidence type="ECO:0000256" key="4">
    <source>
        <dbReference type="ARBA" id="ARBA00023136"/>
    </source>
</evidence>
<organism evidence="8 9">
    <name type="scientific">Mycobacterium kiyosense</name>
    <dbReference type="NCBI Taxonomy" id="2871094"/>
    <lineage>
        <taxon>Bacteria</taxon>
        <taxon>Bacillati</taxon>
        <taxon>Actinomycetota</taxon>
        <taxon>Actinomycetes</taxon>
        <taxon>Mycobacteriales</taxon>
        <taxon>Mycobacteriaceae</taxon>
        <taxon>Mycobacterium</taxon>
    </lineage>
</organism>
<name>A0AA37Q2E3_9MYCO</name>
<dbReference type="PANTHER" id="PTHR22773">
    <property type="entry name" value="NADH DEHYDROGENASE"/>
    <property type="match status" value="1"/>
</dbReference>
<comment type="catalytic activity">
    <reaction evidence="5">
        <text>a quinone + NADH + 5 H(+)(in) = a quinol + NAD(+) + 4 H(+)(out)</text>
        <dbReference type="Rhea" id="RHEA:57888"/>
        <dbReference type="ChEBI" id="CHEBI:15378"/>
        <dbReference type="ChEBI" id="CHEBI:24646"/>
        <dbReference type="ChEBI" id="CHEBI:57540"/>
        <dbReference type="ChEBI" id="CHEBI:57945"/>
        <dbReference type="ChEBI" id="CHEBI:132124"/>
    </reaction>
</comment>
<keyword evidence="3 5" id="KW-1133">Transmembrane helix</keyword>
<dbReference type="HAMAP" id="MF_00445">
    <property type="entry name" value="NDH1_NuoN_1"/>
    <property type="match status" value="1"/>
</dbReference>
<keyword evidence="5" id="KW-0520">NAD</keyword>
<feature type="transmembrane region" description="Helical" evidence="5">
    <location>
        <begin position="363"/>
        <end position="386"/>
    </location>
</feature>
<feature type="transmembrane region" description="Helical" evidence="5">
    <location>
        <begin position="161"/>
        <end position="182"/>
    </location>
</feature>
<dbReference type="GO" id="GO:0005886">
    <property type="term" value="C:plasma membrane"/>
    <property type="evidence" value="ECO:0007669"/>
    <property type="project" value="UniProtKB-SubCell"/>
</dbReference>
<accession>A0AA37Q2E3</accession>
<feature type="domain" description="NADH:quinone oxidoreductase/Mrp antiporter transmembrane" evidence="7">
    <location>
        <begin position="126"/>
        <end position="413"/>
    </location>
</feature>
<comment type="subunit">
    <text evidence="5">NDH-1 is composed of 14 different subunits. Subunits NuoA, H, J, K, L, M, N constitute the membrane sector of the complex.</text>
</comment>
<feature type="transmembrane region" description="Helical" evidence="5">
    <location>
        <begin position="233"/>
        <end position="255"/>
    </location>
</feature>
<gene>
    <name evidence="8" type="primary">nuoN_2</name>
    <name evidence="5" type="synonym">nuoN</name>
    <name evidence="8" type="ORF">SRL2020028_45380</name>
</gene>
<feature type="transmembrane region" description="Helical" evidence="5">
    <location>
        <begin position="79"/>
        <end position="96"/>
    </location>
</feature>
<dbReference type="GO" id="GO:0008137">
    <property type="term" value="F:NADH dehydrogenase (ubiquinone) activity"/>
    <property type="evidence" value="ECO:0007669"/>
    <property type="project" value="InterPro"/>
</dbReference>
<dbReference type="GO" id="GO:0050136">
    <property type="term" value="F:NADH dehydrogenase (quinone) (non-electrogenic) activity"/>
    <property type="evidence" value="ECO:0007669"/>
    <property type="project" value="UniProtKB-UniRule"/>
</dbReference>
<evidence type="ECO:0000313" key="8">
    <source>
        <dbReference type="EMBL" id="GLB85282.1"/>
    </source>
</evidence>
<keyword evidence="2 5" id="KW-0812">Transmembrane</keyword>
<dbReference type="AlphaFoldDB" id="A0AA37Q2E3"/>
<feature type="transmembrane region" description="Helical" evidence="5">
    <location>
        <begin position="295"/>
        <end position="313"/>
    </location>
</feature>
<evidence type="ECO:0000313" key="9">
    <source>
        <dbReference type="Proteomes" id="UP001165663"/>
    </source>
</evidence>
<dbReference type="Pfam" id="PF00361">
    <property type="entry name" value="Proton_antipo_M"/>
    <property type="match status" value="1"/>
</dbReference>
<feature type="transmembrane region" description="Helical" evidence="5">
    <location>
        <begin position="12"/>
        <end position="32"/>
    </location>
</feature>
<feature type="transmembrane region" description="Helical" evidence="5">
    <location>
        <begin position="439"/>
        <end position="462"/>
    </location>
</feature>
<comment type="subcellular location">
    <subcellularLocation>
        <location evidence="5">Cell membrane</location>
        <topology evidence="5">Multi-pass membrane protein</topology>
    </subcellularLocation>
    <subcellularLocation>
        <location evidence="1">Endomembrane system</location>
        <topology evidence="1">Multi-pass membrane protein</topology>
    </subcellularLocation>
    <subcellularLocation>
        <location evidence="6">Membrane</location>
        <topology evidence="6">Multi-pass membrane protein</topology>
    </subcellularLocation>
</comment>
<reference evidence="8" key="1">
    <citation type="submission" date="2022-07" db="EMBL/GenBank/DDBJ databases">
        <title>Mycobacterium kiyosense sp. nov., scotochromogenic slow-glowing species isolated from respiratory specimens.</title>
        <authorList>
            <person name="Fukano H."/>
            <person name="Kazumi Y."/>
            <person name="Sakagami N."/>
            <person name="Ato M."/>
            <person name="Mitarai S."/>
            <person name="Hoshino Y."/>
        </authorList>
    </citation>
    <scope>NUCLEOTIDE SEQUENCE</scope>
    <source>
        <strain evidence="8">SRL2020-028</strain>
    </source>
</reference>
<feature type="transmembrane region" description="Helical" evidence="5">
    <location>
        <begin position="39"/>
        <end position="59"/>
    </location>
</feature>
<keyword evidence="5" id="KW-0874">Quinone</keyword>
<feature type="transmembrane region" description="Helical" evidence="5">
    <location>
        <begin position="267"/>
        <end position="288"/>
    </location>
</feature>
<evidence type="ECO:0000256" key="3">
    <source>
        <dbReference type="ARBA" id="ARBA00022989"/>
    </source>
</evidence>
<dbReference type="GO" id="GO:0042773">
    <property type="term" value="P:ATP synthesis coupled electron transport"/>
    <property type="evidence" value="ECO:0007669"/>
    <property type="project" value="InterPro"/>
</dbReference>
<comment type="function">
    <text evidence="5">NDH-1 shuttles electrons from NADH, via FMN and iron-sulfur (Fe-S) centers, to quinones in the respiratory chain. The immediate electron acceptor for the enzyme in this species is believed to be a menaquinone. Couples the redox reaction to proton translocation (for every two electrons transferred, four hydrogen ions are translocated across the cytoplasmic membrane), and thus conserves the redox energy in a proton gradient.</text>
</comment>
<dbReference type="GO" id="GO:0048038">
    <property type="term" value="F:quinone binding"/>
    <property type="evidence" value="ECO:0007669"/>
    <property type="project" value="UniProtKB-KW"/>
</dbReference>
<evidence type="ECO:0000256" key="6">
    <source>
        <dbReference type="RuleBase" id="RU000320"/>
    </source>
</evidence>
<feature type="transmembrane region" description="Helical" evidence="5">
    <location>
        <begin position="108"/>
        <end position="124"/>
    </location>
</feature>
<comment type="similarity">
    <text evidence="5">Belongs to the complex I subunit 2 family.</text>
</comment>
<dbReference type="InterPro" id="IPR001750">
    <property type="entry name" value="ND/Mrp_TM"/>
</dbReference>
<proteinExistence type="inferred from homology"/>
<dbReference type="GO" id="GO:0012505">
    <property type="term" value="C:endomembrane system"/>
    <property type="evidence" value="ECO:0007669"/>
    <property type="project" value="UniProtKB-SubCell"/>
</dbReference>
<keyword evidence="5" id="KW-0813">Transport</keyword>
<sequence>MNTETGMRPLLMLPEILTFGGGLLVLIGGSFLPRKRQWWARIVAAATLIGVVVVAAVGMAAPDQTAFEGALTVDTTTSVARITAAIGVLMVLALAGDDITGTARESETYALLLFSTAGIMVLAGTDDLLVLATGYLLASIPLYGLIGLSRSGLAAEAALKTYLIGALFGITLLLGVTVLYGISGATRYNELAAQLRGAPAAVVATGVVAVVAGLMFEAGGVPAHFWVPDAAQAANGVAAVFLTTVPKIGALIALYRVATVLPGTVAWPLLIAIFAVASMTLGNLAAFGQQDPRRLLGWSTVSQVGYLLVPITVAGRSELALPSLLFYLVGYTMTNSAAFAVSTALPDRRDLKAYRGMARARPWLAGALVVALLGLVGTPPTSVFVAKLTTAMAVWDGGLAWLAVAVFVNSLLSLFYYLRWIAPVFQKPEMPDDFNTGRWSARAAIVAAALSLGLGIAAGPLWDVLPTAPLR</sequence>
<feature type="transmembrane region" description="Helical" evidence="5">
    <location>
        <begin position="130"/>
        <end position="149"/>
    </location>
</feature>
<keyword evidence="5" id="KW-1003">Cell membrane</keyword>
<keyword evidence="5" id="KW-1278">Translocase</keyword>
<evidence type="ECO:0000259" key="7">
    <source>
        <dbReference type="Pfam" id="PF00361"/>
    </source>
</evidence>
<evidence type="ECO:0000256" key="1">
    <source>
        <dbReference type="ARBA" id="ARBA00004127"/>
    </source>
</evidence>
<dbReference type="Proteomes" id="UP001165663">
    <property type="component" value="Unassembled WGS sequence"/>
</dbReference>